<reference evidence="2" key="1">
    <citation type="journal article" date="2021" name="PeerJ">
        <title>Extensive microbial diversity within the chicken gut microbiome revealed by metagenomics and culture.</title>
        <authorList>
            <person name="Gilroy R."/>
            <person name="Ravi A."/>
            <person name="Getino M."/>
            <person name="Pursley I."/>
            <person name="Horton D.L."/>
            <person name="Alikhan N.F."/>
            <person name="Baker D."/>
            <person name="Gharbi K."/>
            <person name="Hall N."/>
            <person name="Watson M."/>
            <person name="Adriaenssens E.M."/>
            <person name="Foster-Nyarko E."/>
            <person name="Jarju S."/>
            <person name="Secka A."/>
            <person name="Antonio M."/>
            <person name="Oren A."/>
            <person name="Chaudhuri R.R."/>
            <person name="La Ragione R."/>
            <person name="Hildebrand F."/>
            <person name="Pallen M.J."/>
        </authorList>
    </citation>
    <scope>NUCLEOTIDE SEQUENCE</scope>
    <source>
        <strain evidence="2">ChiSjej5B23-16112</strain>
    </source>
</reference>
<reference evidence="2" key="2">
    <citation type="submission" date="2021-09" db="EMBL/GenBank/DDBJ databases">
        <authorList>
            <person name="Gilroy R."/>
        </authorList>
    </citation>
    <scope>NUCLEOTIDE SEQUENCE</scope>
    <source>
        <strain evidence="2">ChiSjej5B23-16112</strain>
    </source>
</reference>
<keyword evidence="1" id="KW-1133">Transmembrane helix</keyword>
<evidence type="ECO:0000313" key="3">
    <source>
        <dbReference type="Proteomes" id="UP000769156"/>
    </source>
</evidence>
<dbReference type="InterPro" id="IPR010540">
    <property type="entry name" value="CmpB_TMEM229"/>
</dbReference>
<dbReference type="Pfam" id="PF06541">
    <property type="entry name" value="ABC_trans_CmpB"/>
    <property type="match status" value="1"/>
</dbReference>
<accession>A0A921LEN1</accession>
<dbReference type="AlphaFoldDB" id="A0A921LEN1"/>
<feature type="transmembrane region" description="Helical" evidence="1">
    <location>
        <begin position="25"/>
        <end position="44"/>
    </location>
</feature>
<gene>
    <name evidence="2" type="ORF">K8V82_10285</name>
</gene>
<feature type="transmembrane region" description="Helical" evidence="1">
    <location>
        <begin position="169"/>
        <end position="187"/>
    </location>
</feature>
<feature type="transmembrane region" description="Helical" evidence="1">
    <location>
        <begin position="136"/>
        <end position="157"/>
    </location>
</feature>
<proteinExistence type="predicted"/>
<feature type="transmembrane region" description="Helical" evidence="1">
    <location>
        <begin position="64"/>
        <end position="81"/>
    </location>
</feature>
<dbReference type="EMBL" id="DYVY01000171">
    <property type="protein sequence ID" value="HJF95156.1"/>
    <property type="molecule type" value="Genomic_DNA"/>
</dbReference>
<name>A0A921LEN1_9FIRM</name>
<protein>
    <submittedName>
        <fullName evidence="2">ABC transporter permease</fullName>
    </submittedName>
</protein>
<feature type="transmembrane region" description="Helical" evidence="1">
    <location>
        <begin position="93"/>
        <end position="116"/>
    </location>
</feature>
<evidence type="ECO:0000313" key="2">
    <source>
        <dbReference type="EMBL" id="HJF95156.1"/>
    </source>
</evidence>
<dbReference type="Proteomes" id="UP000769156">
    <property type="component" value="Unassembled WGS sequence"/>
</dbReference>
<organism evidence="2 3">
    <name type="scientific">Lachnoclostridium phocaeense</name>
    <dbReference type="NCBI Taxonomy" id="1871021"/>
    <lineage>
        <taxon>Bacteria</taxon>
        <taxon>Bacillati</taxon>
        <taxon>Bacillota</taxon>
        <taxon>Clostridia</taxon>
        <taxon>Lachnospirales</taxon>
        <taxon>Lachnospiraceae</taxon>
    </lineage>
</organism>
<keyword evidence="1" id="KW-0472">Membrane</keyword>
<comment type="caution">
    <text evidence="2">The sequence shown here is derived from an EMBL/GenBank/DDBJ whole genome shotgun (WGS) entry which is preliminary data.</text>
</comment>
<sequence>MRAAVTYVENILVTHRPALSCRQDYSVSSLVLMFFTFSGIGWLWEVGLHLVVDGMFFNRGFMVGPWLPIYGTGGVLILVLLKKWRSRPLLSFGLIVLLCGTVEYFAGLFLETMFGVRWWNYSDMLFQIQGRVCLEGLLLFGTGGLFIIYIAAPALDGQFSRLSVSRKRLLCVILCALFAADLVRSFLSPNMGPGITSL</sequence>
<keyword evidence="1" id="KW-0812">Transmembrane</keyword>
<evidence type="ECO:0000256" key="1">
    <source>
        <dbReference type="SAM" id="Phobius"/>
    </source>
</evidence>